<evidence type="ECO:0000313" key="2">
    <source>
        <dbReference type="Proteomes" id="UP001597012"/>
    </source>
</evidence>
<comment type="caution">
    <text evidence="1">The sequence shown here is derived from an EMBL/GenBank/DDBJ whole genome shotgun (WGS) entry which is preliminary data.</text>
</comment>
<keyword evidence="2" id="KW-1185">Reference proteome</keyword>
<accession>A0ABW3AY12</accession>
<sequence length="121" mass="13769">MRNDKDNIIVKKTSDFALQIIDYSEKLKSVKKYEMTSQLFRSGLSVGANSWEAKNAESTTDFIHKFKIAAKEADETRYKIELCKTSRHYPDSPETLFSELKSISLIVSKIIGASKRNTLSN</sequence>
<proteinExistence type="predicted"/>
<dbReference type="PIRSF" id="PIRSF035652">
    <property type="entry name" value="CHP02436"/>
    <property type="match status" value="1"/>
</dbReference>
<dbReference type="PANTHER" id="PTHR38471">
    <property type="entry name" value="FOUR HELIX BUNDLE PROTEIN"/>
    <property type="match status" value="1"/>
</dbReference>
<reference evidence="2" key="1">
    <citation type="journal article" date="2019" name="Int. J. Syst. Evol. Microbiol.">
        <title>The Global Catalogue of Microorganisms (GCM) 10K type strain sequencing project: providing services to taxonomists for standard genome sequencing and annotation.</title>
        <authorList>
            <consortium name="The Broad Institute Genomics Platform"/>
            <consortium name="The Broad Institute Genome Sequencing Center for Infectious Disease"/>
            <person name="Wu L."/>
            <person name="Ma J."/>
        </authorList>
    </citation>
    <scope>NUCLEOTIDE SEQUENCE [LARGE SCALE GENOMIC DNA]</scope>
    <source>
        <strain evidence="2">CCUG 61948</strain>
    </source>
</reference>
<dbReference type="EMBL" id="JBHTHY010000003">
    <property type="protein sequence ID" value="MFD0795926.1"/>
    <property type="molecule type" value="Genomic_DNA"/>
</dbReference>
<organism evidence="1 2">
    <name type="scientific">Maribacter chungangensis</name>
    <dbReference type="NCBI Taxonomy" id="1069117"/>
    <lineage>
        <taxon>Bacteria</taxon>
        <taxon>Pseudomonadati</taxon>
        <taxon>Bacteroidota</taxon>
        <taxon>Flavobacteriia</taxon>
        <taxon>Flavobacteriales</taxon>
        <taxon>Flavobacteriaceae</taxon>
        <taxon>Maribacter</taxon>
    </lineage>
</organism>
<dbReference type="InterPro" id="IPR036583">
    <property type="entry name" value="23S_rRNA_IVS_sf"/>
</dbReference>
<dbReference type="Proteomes" id="UP001597012">
    <property type="component" value="Unassembled WGS sequence"/>
</dbReference>
<evidence type="ECO:0000313" key="1">
    <source>
        <dbReference type="EMBL" id="MFD0795926.1"/>
    </source>
</evidence>
<dbReference type="Pfam" id="PF05635">
    <property type="entry name" value="23S_rRNA_IVP"/>
    <property type="match status" value="1"/>
</dbReference>
<protein>
    <submittedName>
        <fullName evidence="1">Four helix bundle protein</fullName>
    </submittedName>
</protein>
<dbReference type="RefSeq" id="WP_379931591.1">
    <property type="nucleotide sequence ID" value="NZ_JBHTHY010000003.1"/>
</dbReference>
<dbReference type="NCBIfam" id="TIGR02436">
    <property type="entry name" value="four helix bundle protein"/>
    <property type="match status" value="1"/>
</dbReference>
<dbReference type="InterPro" id="IPR012657">
    <property type="entry name" value="23S_rRNA-intervening_sequence"/>
</dbReference>
<dbReference type="SUPFAM" id="SSF158446">
    <property type="entry name" value="IVS-encoded protein-like"/>
    <property type="match status" value="1"/>
</dbReference>
<dbReference type="PANTHER" id="PTHR38471:SF2">
    <property type="entry name" value="FOUR HELIX BUNDLE PROTEIN"/>
    <property type="match status" value="1"/>
</dbReference>
<dbReference type="Gene3D" id="1.20.1440.60">
    <property type="entry name" value="23S rRNA-intervening sequence"/>
    <property type="match status" value="1"/>
</dbReference>
<gene>
    <name evidence="1" type="ORF">ACFQZJ_00525</name>
</gene>
<name>A0ABW3AY12_9FLAO</name>